<keyword evidence="5" id="KW-0472">Membrane</keyword>
<evidence type="ECO:0000256" key="3">
    <source>
        <dbReference type="ARBA" id="ARBA00022842"/>
    </source>
</evidence>
<dbReference type="InterPro" id="IPR032630">
    <property type="entry name" value="P_typ_ATPase_c"/>
</dbReference>
<sequence>MANPSMYISGRKNLDLSAFQVGKWILSALLDGFLVYFLTIWTLPSGGGIYNQVDYYVLGLAMYGVLILSMNWRLLFEFKTILRPALLPKAASRDSSRGGCQPRANCSFCGWSLWVWLGSVLSFFLVTLVYSNLLSFAPFFYGVAIESFSMVSVWLQLLLIPVICVAIVALYTFLADEFAPSPVQLGVEKAYLLVPTSQNQKRHMSQLEPVAESGILTEPPAAMPQLVELPTQDEDLEQGDTKPPGTCQELSVPAN</sequence>
<dbReference type="EMBL" id="AZIL01000274">
    <property type="protein sequence ID" value="EWM28697.1"/>
    <property type="molecule type" value="Genomic_DNA"/>
</dbReference>
<feature type="transmembrane region" description="Helical" evidence="5">
    <location>
        <begin position="113"/>
        <end position="133"/>
    </location>
</feature>
<dbReference type="GO" id="GO:0045332">
    <property type="term" value="P:phospholipid translocation"/>
    <property type="evidence" value="ECO:0007669"/>
    <property type="project" value="TreeGrafter"/>
</dbReference>
<accession>W7TR98</accession>
<feature type="transmembrane region" description="Helical" evidence="5">
    <location>
        <begin position="153"/>
        <end position="174"/>
    </location>
</feature>
<feature type="domain" description="P-type ATPase C-terminal" evidence="6">
    <location>
        <begin position="1"/>
        <end position="180"/>
    </location>
</feature>
<dbReference type="Proteomes" id="UP000019335">
    <property type="component" value="Chromosome 4"/>
</dbReference>
<keyword evidence="5" id="KW-0812">Transmembrane</keyword>
<keyword evidence="3" id="KW-0460">Magnesium</keyword>
<gene>
    <name evidence="7" type="ORF">Naga_100002g81</name>
</gene>
<evidence type="ECO:0000313" key="7">
    <source>
        <dbReference type="EMBL" id="EWM28697.1"/>
    </source>
</evidence>
<keyword evidence="2" id="KW-0479">Metal-binding</keyword>
<feature type="region of interest" description="Disordered" evidence="4">
    <location>
        <begin position="226"/>
        <end position="255"/>
    </location>
</feature>
<evidence type="ECO:0000259" key="6">
    <source>
        <dbReference type="Pfam" id="PF16212"/>
    </source>
</evidence>
<evidence type="ECO:0000256" key="5">
    <source>
        <dbReference type="SAM" id="Phobius"/>
    </source>
</evidence>
<feature type="transmembrane region" description="Helical" evidence="5">
    <location>
        <begin position="55"/>
        <end position="76"/>
    </location>
</feature>
<evidence type="ECO:0000256" key="4">
    <source>
        <dbReference type="SAM" id="MobiDB-lite"/>
    </source>
</evidence>
<evidence type="ECO:0000256" key="1">
    <source>
        <dbReference type="ARBA" id="ARBA00004141"/>
    </source>
</evidence>
<dbReference type="GO" id="GO:0005886">
    <property type="term" value="C:plasma membrane"/>
    <property type="evidence" value="ECO:0007669"/>
    <property type="project" value="TreeGrafter"/>
</dbReference>
<protein>
    <recommendedName>
        <fullName evidence="6">P-type ATPase C-terminal domain-containing protein</fullName>
    </recommendedName>
</protein>
<dbReference type="AlphaFoldDB" id="W7TR98"/>
<organism evidence="7 8">
    <name type="scientific">Nannochloropsis gaditana</name>
    <dbReference type="NCBI Taxonomy" id="72520"/>
    <lineage>
        <taxon>Eukaryota</taxon>
        <taxon>Sar</taxon>
        <taxon>Stramenopiles</taxon>
        <taxon>Ochrophyta</taxon>
        <taxon>Eustigmatophyceae</taxon>
        <taxon>Eustigmatales</taxon>
        <taxon>Monodopsidaceae</taxon>
        <taxon>Nannochloropsis</taxon>
    </lineage>
</organism>
<dbReference type="GO" id="GO:0046872">
    <property type="term" value="F:metal ion binding"/>
    <property type="evidence" value="ECO:0007669"/>
    <property type="project" value="UniProtKB-KW"/>
</dbReference>
<keyword evidence="8" id="KW-1185">Reference proteome</keyword>
<evidence type="ECO:0000256" key="2">
    <source>
        <dbReference type="ARBA" id="ARBA00022723"/>
    </source>
</evidence>
<keyword evidence="5" id="KW-1133">Transmembrane helix</keyword>
<proteinExistence type="predicted"/>
<dbReference type="PANTHER" id="PTHR24092">
    <property type="entry name" value="PROBABLE PHOSPHOLIPID-TRANSPORTING ATPASE"/>
    <property type="match status" value="1"/>
</dbReference>
<dbReference type="PANTHER" id="PTHR24092:SF150">
    <property type="entry name" value="PHOSPHOLIPID-TRANSPORTING ATPASE"/>
    <property type="match status" value="1"/>
</dbReference>
<dbReference type="Pfam" id="PF16212">
    <property type="entry name" value="PhoLip_ATPase_C"/>
    <property type="match status" value="1"/>
</dbReference>
<dbReference type="GO" id="GO:0140326">
    <property type="term" value="F:ATPase-coupled intramembrane lipid transporter activity"/>
    <property type="evidence" value="ECO:0007669"/>
    <property type="project" value="TreeGrafter"/>
</dbReference>
<feature type="transmembrane region" description="Helical" evidence="5">
    <location>
        <begin position="21"/>
        <end position="43"/>
    </location>
</feature>
<comment type="subcellular location">
    <subcellularLocation>
        <location evidence="1">Membrane</location>
        <topology evidence="1">Multi-pass membrane protein</topology>
    </subcellularLocation>
</comment>
<reference evidence="7 8" key="1">
    <citation type="journal article" date="2014" name="Mol. Plant">
        <title>Chromosome Scale Genome Assembly and Transcriptome Profiling of Nannochloropsis gaditana in Nitrogen Depletion.</title>
        <authorList>
            <person name="Corteggiani Carpinelli E."/>
            <person name="Telatin A."/>
            <person name="Vitulo N."/>
            <person name="Forcato C."/>
            <person name="D'Angelo M."/>
            <person name="Schiavon R."/>
            <person name="Vezzi A."/>
            <person name="Giacometti G.M."/>
            <person name="Morosinotto T."/>
            <person name="Valle G."/>
        </authorList>
    </citation>
    <scope>NUCLEOTIDE SEQUENCE [LARGE SCALE GENOMIC DNA]</scope>
    <source>
        <strain evidence="7 8">B-31</strain>
    </source>
</reference>
<name>W7TR98_9STRA</name>
<comment type="caution">
    <text evidence="7">The sequence shown here is derived from an EMBL/GenBank/DDBJ whole genome shotgun (WGS) entry which is preliminary data.</text>
</comment>
<evidence type="ECO:0000313" key="8">
    <source>
        <dbReference type="Proteomes" id="UP000019335"/>
    </source>
</evidence>